<reference evidence="2 3" key="1">
    <citation type="submission" date="2019-05" db="EMBL/GenBank/DDBJ databases">
        <title>Mycolicibacterium sphagni ENV482 genome assembly.</title>
        <authorList>
            <person name="Chen W."/>
            <person name="Faulkner N.W."/>
            <person name="Hyman M.R."/>
        </authorList>
    </citation>
    <scope>NUCLEOTIDE SEQUENCE [LARGE SCALE GENOMIC DNA]</scope>
    <source>
        <strain evidence="2 3">ENV482</strain>
    </source>
</reference>
<protein>
    <submittedName>
        <fullName evidence="2">Uncharacterized protein</fullName>
    </submittedName>
</protein>
<sequence length="431" mass="43313">MTVDAAARLAAGRTSVANTQAYVSACHAVGYQHPDLTAHAAQIVEWYCGEDGLDLHALDSDCALLRAAATAADEALRLARDGSAALSAAWQGQSSSVATDFIDRHCAAGEAVARALHAAVSACEMLRDTLGRLVDEKVGAAVSIDDRRATERPAWLAAAAAVTGGGAGRDEAVEIVTHQITPYVDADIRTDWLTAMRSATASVAAACEDALRQLNGSPAAYFDVPGQFDAPSVPASSTVTVVAEPAAAQAVPAAAALPPAADPAPAPSTPVPDTPPAQSLPPMSLTAPPAGAGGAAPAGTPAMPDVASGLSGLVGQIADALGGLVEGIPDSGAPDDKPGLEQPVEQTDGQDEDKPDDGVVDPAAKEEVPDNVPVAEGPVVDEPQPDDQPMVTDAAPAAPPPGPQSEPLAAEQPDEQTPCEIAADELAQVGQ</sequence>
<evidence type="ECO:0000256" key="1">
    <source>
        <dbReference type="SAM" id="MobiDB-lite"/>
    </source>
</evidence>
<feature type="compositionally biased region" description="Acidic residues" evidence="1">
    <location>
        <begin position="348"/>
        <end position="359"/>
    </location>
</feature>
<comment type="caution">
    <text evidence="2">The sequence shown here is derived from an EMBL/GenBank/DDBJ whole genome shotgun (WGS) entry which is preliminary data.</text>
</comment>
<accession>A0ABX2JVT1</accession>
<dbReference type="Proteomes" id="UP000708347">
    <property type="component" value="Unassembled WGS sequence"/>
</dbReference>
<keyword evidence="3" id="KW-1185">Reference proteome</keyword>
<dbReference type="EMBL" id="VBSB01000001">
    <property type="protein sequence ID" value="NTY58140.1"/>
    <property type="molecule type" value="Genomic_DNA"/>
</dbReference>
<gene>
    <name evidence="2" type="ORF">FEG63_01070</name>
</gene>
<feature type="compositionally biased region" description="Pro residues" evidence="1">
    <location>
        <begin position="260"/>
        <end position="279"/>
    </location>
</feature>
<proteinExistence type="predicted"/>
<evidence type="ECO:0000313" key="3">
    <source>
        <dbReference type="Proteomes" id="UP000708347"/>
    </source>
</evidence>
<feature type="region of interest" description="Disordered" evidence="1">
    <location>
        <begin position="258"/>
        <end position="300"/>
    </location>
</feature>
<feature type="region of interest" description="Disordered" evidence="1">
    <location>
        <begin position="325"/>
        <end position="419"/>
    </location>
</feature>
<name>A0ABX2JVT1_9MYCO</name>
<dbReference type="RefSeq" id="WP_174396130.1">
    <property type="nucleotide sequence ID" value="NZ_VBSB01000001.1"/>
</dbReference>
<organism evidence="2 3">
    <name type="scientific">Mycolicibacterium sphagni</name>
    <dbReference type="NCBI Taxonomy" id="1786"/>
    <lineage>
        <taxon>Bacteria</taxon>
        <taxon>Bacillati</taxon>
        <taxon>Actinomycetota</taxon>
        <taxon>Actinomycetes</taxon>
        <taxon>Mycobacteriales</taxon>
        <taxon>Mycobacteriaceae</taxon>
        <taxon>Mycolicibacterium</taxon>
    </lineage>
</organism>
<evidence type="ECO:0000313" key="2">
    <source>
        <dbReference type="EMBL" id="NTY58140.1"/>
    </source>
</evidence>